<dbReference type="WBParaSite" id="nRc.2.0.1.t18446-RA">
    <property type="protein sequence ID" value="nRc.2.0.1.t18446-RA"/>
    <property type="gene ID" value="nRc.2.0.1.g18446"/>
</dbReference>
<organism evidence="1 2">
    <name type="scientific">Romanomermis culicivorax</name>
    <name type="common">Nematode worm</name>
    <dbReference type="NCBI Taxonomy" id="13658"/>
    <lineage>
        <taxon>Eukaryota</taxon>
        <taxon>Metazoa</taxon>
        <taxon>Ecdysozoa</taxon>
        <taxon>Nematoda</taxon>
        <taxon>Enoplea</taxon>
        <taxon>Dorylaimia</taxon>
        <taxon>Mermithida</taxon>
        <taxon>Mermithoidea</taxon>
        <taxon>Mermithidae</taxon>
        <taxon>Romanomermis</taxon>
    </lineage>
</organism>
<keyword evidence="1" id="KW-1185">Reference proteome</keyword>
<proteinExistence type="predicted"/>
<sequence>MIDHDLFAIWLTKEIKQFFSVSDPICLEKIIDQLRLSISRDVFLKKAFEIAMKNPSKKILTHKNVAFERSGHNANVFTSSDIIGKFAFRNLIAGESSFDHARTVVDHNGLISDNVVR</sequence>
<name>A0A915IYE8_ROMCU</name>
<dbReference type="AlphaFoldDB" id="A0A915IYE8"/>
<evidence type="ECO:0000313" key="1">
    <source>
        <dbReference type="Proteomes" id="UP000887565"/>
    </source>
</evidence>
<accession>A0A915IYE8</accession>
<protein>
    <submittedName>
        <fullName evidence="2">Uncharacterized protein</fullName>
    </submittedName>
</protein>
<reference evidence="2" key="1">
    <citation type="submission" date="2022-11" db="UniProtKB">
        <authorList>
            <consortium name="WormBaseParasite"/>
        </authorList>
    </citation>
    <scope>IDENTIFICATION</scope>
</reference>
<dbReference type="Proteomes" id="UP000887565">
    <property type="component" value="Unplaced"/>
</dbReference>
<evidence type="ECO:0000313" key="2">
    <source>
        <dbReference type="WBParaSite" id="nRc.2.0.1.t18446-RA"/>
    </source>
</evidence>